<organism evidence="1 2">
    <name type="scientific">Novipirellula caenicola</name>
    <dbReference type="NCBI Taxonomy" id="1536901"/>
    <lineage>
        <taxon>Bacteria</taxon>
        <taxon>Pseudomonadati</taxon>
        <taxon>Planctomycetota</taxon>
        <taxon>Planctomycetia</taxon>
        <taxon>Pirellulales</taxon>
        <taxon>Pirellulaceae</taxon>
        <taxon>Novipirellula</taxon>
    </lineage>
</organism>
<name>A0ABP9VYL5_9BACT</name>
<comment type="caution">
    <text evidence="1">The sequence shown here is derived from an EMBL/GenBank/DDBJ whole genome shotgun (WGS) entry which is preliminary data.</text>
</comment>
<keyword evidence="2" id="KW-1185">Reference proteome</keyword>
<sequence length="131" mass="14560">MKAKRVSTSPSSAKKVSDRFLPDTFLSSTSDWPEWSALQPGWFPAFTVRFADKVLGVRVVADAQRFGIPMQALAREPDTDRAKQHSLGQRSGVIKVRSGFPRSATSVRPLRVVRNLIDGVSLRLFLCFPSL</sequence>
<accession>A0ABP9VYL5</accession>
<evidence type="ECO:0000313" key="2">
    <source>
        <dbReference type="Proteomes" id="UP001416858"/>
    </source>
</evidence>
<evidence type="ECO:0000313" key="1">
    <source>
        <dbReference type="EMBL" id="GAA5508688.1"/>
    </source>
</evidence>
<proteinExistence type="predicted"/>
<protein>
    <submittedName>
        <fullName evidence="1">Uncharacterized protein</fullName>
    </submittedName>
</protein>
<dbReference type="EMBL" id="BAABRO010000010">
    <property type="protein sequence ID" value="GAA5508688.1"/>
    <property type="molecule type" value="Genomic_DNA"/>
</dbReference>
<gene>
    <name evidence="1" type="ORF">Rcae01_04155</name>
</gene>
<dbReference type="Proteomes" id="UP001416858">
    <property type="component" value="Unassembled WGS sequence"/>
</dbReference>
<reference evidence="1 2" key="1">
    <citation type="submission" date="2024-02" db="EMBL/GenBank/DDBJ databases">
        <title>Rhodopirellula caenicola NBRC 110016.</title>
        <authorList>
            <person name="Ichikawa N."/>
            <person name="Katano-Makiyama Y."/>
            <person name="Hidaka K."/>
        </authorList>
    </citation>
    <scope>NUCLEOTIDE SEQUENCE [LARGE SCALE GENOMIC DNA]</scope>
    <source>
        <strain evidence="1 2">NBRC 110016</strain>
    </source>
</reference>